<dbReference type="AlphaFoldDB" id="A0A9X7W425"/>
<reference evidence="2 3" key="1">
    <citation type="submission" date="2021-02" db="EMBL/GenBank/DDBJ databases">
        <title>Alicyclobacillus curvatus sp. nov. and Alicyclobacillus mengziensis sp. nov., two acidophilic bacteria isolated from acid mine drainage.</title>
        <authorList>
            <person name="Huang Y."/>
        </authorList>
    </citation>
    <scope>NUCLEOTIDE SEQUENCE [LARGE SCALE GENOMIC DNA]</scope>
    <source>
        <strain evidence="2 3">S30H14</strain>
    </source>
</reference>
<dbReference type="Pfam" id="PF02498">
    <property type="entry name" value="Bro-N"/>
    <property type="match status" value="1"/>
</dbReference>
<gene>
    <name evidence="2" type="ORF">JZ786_12925</name>
</gene>
<dbReference type="PROSITE" id="PS51750">
    <property type="entry name" value="BRO_N"/>
    <property type="match status" value="1"/>
</dbReference>
<sequence>MTINQLANALGYAGRDGIEKMIERNPYLTDEEFSVADILSATDGKQYNTRLFTEDGIYEVSMLAKTPKAREFRTWVRQVIKTIRKTGGYVANEDLFINMYLPFADEQTKLAFRATLEVIRNQNEKIALMQAKADYFDALVERNLLTNFRDTAKELGIKQHDFVKWLLENKYIYRDHKQRLKPQARFVPELFNVKEWQRGGNGGTQTLVTPRGRETFRLLLQNQADVDSKNTEEETSAR</sequence>
<keyword evidence="3" id="KW-1185">Reference proteome</keyword>
<dbReference type="GO" id="GO:0003677">
    <property type="term" value="F:DNA binding"/>
    <property type="evidence" value="ECO:0007669"/>
    <property type="project" value="InterPro"/>
</dbReference>
<dbReference type="Proteomes" id="UP000663505">
    <property type="component" value="Chromosome"/>
</dbReference>
<dbReference type="Pfam" id="PF03374">
    <property type="entry name" value="ANT"/>
    <property type="match status" value="1"/>
</dbReference>
<dbReference type="EMBL" id="CP071182">
    <property type="protein sequence ID" value="QSO49857.1"/>
    <property type="molecule type" value="Genomic_DNA"/>
</dbReference>
<organism evidence="2 3">
    <name type="scientific">Alicyclobacillus mengziensis</name>
    <dbReference type="NCBI Taxonomy" id="2931921"/>
    <lineage>
        <taxon>Bacteria</taxon>
        <taxon>Bacillati</taxon>
        <taxon>Bacillota</taxon>
        <taxon>Bacilli</taxon>
        <taxon>Bacillales</taxon>
        <taxon>Alicyclobacillaceae</taxon>
        <taxon>Alicyclobacillus</taxon>
    </lineage>
</organism>
<feature type="domain" description="Bro-N" evidence="1">
    <location>
        <begin position="1"/>
        <end position="87"/>
    </location>
</feature>
<dbReference type="InterPro" id="IPR005039">
    <property type="entry name" value="Ant_C"/>
</dbReference>
<name>A0A9X7W425_9BACL</name>
<evidence type="ECO:0000313" key="3">
    <source>
        <dbReference type="Proteomes" id="UP000663505"/>
    </source>
</evidence>
<evidence type="ECO:0000313" key="2">
    <source>
        <dbReference type="EMBL" id="QSO49857.1"/>
    </source>
</evidence>
<dbReference type="InterPro" id="IPR003497">
    <property type="entry name" value="BRO_N_domain"/>
</dbReference>
<evidence type="ECO:0000259" key="1">
    <source>
        <dbReference type="PROSITE" id="PS51750"/>
    </source>
</evidence>
<dbReference type="KEGG" id="afx:JZ786_12925"/>
<accession>A0A9X7W425</accession>
<protein>
    <submittedName>
        <fullName evidence="2">Phage antirepressor KilAC domain-containing protein</fullName>
    </submittedName>
</protein>
<proteinExistence type="predicted"/>
<dbReference type="SMART" id="SM01040">
    <property type="entry name" value="Bro-N"/>
    <property type="match status" value="1"/>
</dbReference>